<feature type="transmembrane region" description="Helical" evidence="1">
    <location>
        <begin position="338"/>
        <end position="356"/>
    </location>
</feature>
<keyword evidence="1" id="KW-0812">Transmembrane</keyword>
<feature type="transmembrane region" description="Helical" evidence="1">
    <location>
        <begin position="245"/>
        <end position="272"/>
    </location>
</feature>
<evidence type="ECO:0000313" key="3">
    <source>
        <dbReference type="Proteomes" id="UP000595001"/>
    </source>
</evidence>
<dbReference type="KEGG" id="hlt:I7X12_05195"/>
<keyword evidence="3" id="KW-1185">Reference proteome</keyword>
<gene>
    <name evidence="2" type="ORF">I7X12_05195</name>
</gene>
<dbReference type="EMBL" id="CP065856">
    <property type="protein sequence ID" value="QPV64026.1"/>
    <property type="molecule type" value="Genomic_DNA"/>
</dbReference>
<feature type="transmembrane region" description="Helical" evidence="1">
    <location>
        <begin position="98"/>
        <end position="119"/>
    </location>
</feature>
<feature type="transmembrane region" description="Helical" evidence="1">
    <location>
        <begin position="186"/>
        <end position="207"/>
    </location>
</feature>
<reference evidence="2 3" key="1">
    <citation type="submission" date="2020-12" db="EMBL/GenBank/DDBJ databases">
        <title>Halosimplex halophilum sp. nov. and Halosimplex salinum sp. nov., two new members of the genus Halosimplex.</title>
        <authorList>
            <person name="Cui H.L."/>
        </authorList>
    </citation>
    <scope>NUCLEOTIDE SEQUENCE [LARGE SCALE GENOMIC DNA]</scope>
    <source>
        <strain evidence="2 3">YGH94</strain>
    </source>
</reference>
<dbReference type="Proteomes" id="UP000595001">
    <property type="component" value="Chromosome"/>
</dbReference>
<protein>
    <submittedName>
        <fullName evidence="2">Uncharacterized protein</fullName>
    </submittedName>
</protein>
<proteinExistence type="predicted"/>
<evidence type="ECO:0000313" key="2">
    <source>
        <dbReference type="EMBL" id="QPV64026.1"/>
    </source>
</evidence>
<dbReference type="OrthoDB" id="214340at2157"/>
<dbReference type="AlphaFoldDB" id="A0A7T3G0B3"/>
<sequence length="380" mass="38474">MAIGQALAAAAVGGYGSGDLGAVVAHAGTTHAGTPHWLLGAVTLLGIAAVIAGWRTVREGERSDRFGAGLLSAGAILVIAGTIGLVEVQIAPAATPDWTRLFPAINAVSAIVVALGSLVVVRWKWPERPRYVGLGLLLAAWIAYPTLLPQEGLTNPLGYLLAAAVPAAVLYVFYRDAGPSFPGVLTARVPGVVAVVTFGLFGVFYLFSAGTLSVNPDLTADMVGQGFVTPYQVASPLVYWPALEFYFPAIPLSGYVSLGSLLLVAILGGLVASNAALAARQLTTAGSLDSPQAIVGTITTAGATACGCCAPAVYGAAGALFGAAATPVYWAFMDPSSPVGGLFFAASVLILTGSAVRASHEPACQIPSVDRPSGEPNASD</sequence>
<feature type="transmembrane region" description="Helical" evidence="1">
    <location>
        <begin position="66"/>
        <end position="86"/>
    </location>
</feature>
<organism evidence="2 3">
    <name type="scientific">Halosimplex litoreum</name>
    <dbReference type="NCBI Taxonomy" id="1198301"/>
    <lineage>
        <taxon>Archaea</taxon>
        <taxon>Methanobacteriati</taxon>
        <taxon>Methanobacteriota</taxon>
        <taxon>Stenosarchaea group</taxon>
        <taxon>Halobacteria</taxon>
        <taxon>Halobacteriales</taxon>
        <taxon>Haloarculaceae</taxon>
        <taxon>Halosimplex</taxon>
    </lineage>
</organism>
<feature type="transmembrane region" description="Helical" evidence="1">
    <location>
        <begin position="37"/>
        <end position="54"/>
    </location>
</feature>
<dbReference type="GeneID" id="60587866"/>
<keyword evidence="1" id="KW-0472">Membrane</keyword>
<feature type="transmembrane region" description="Helical" evidence="1">
    <location>
        <begin position="156"/>
        <end position="174"/>
    </location>
</feature>
<feature type="transmembrane region" description="Helical" evidence="1">
    <location>
        <begin position="312"/>
        <end position="332"/>
    </location>
</feature>
<accession>A0A7T3G0B3</accession>
<feature type="transmembrane region" description="Helical" evidence="1">
    <location>
        <begin position="131"/>
        <end position="150"/>
    </location>
</feature>
<dbReference type="RefSeq" id="WP_198062801.1">
    <property type="nucleotide sequence ID" value="NZ_CP065856.1"/>
</dbReference>
<name>A0A7T3G0B3_9EURY</name>
<evidence type="ECO:0000256" key="1">
    <source>
        <dbReference type="SAM" id="Phobius"/>
    </source>
</evidence>
<keyword evidence="1" id="KW-1133">Transmembrane helix</keyword>